<dbReference type="GO" id="GO:0005737">
    <property type="term" value="C:cytoplasm"/>
    <property type="evidence" value="ECO:0007669"/>
    <property type="project" value="TreeGrafter"/>
</dbReference>
<organism evidence="4 5">
    <name type="scientific">Linum tenue</name>
    <dbReference type="NCBI Taxonomy" id="586396"/>
    <lineage>
        <taxon>Eukaryota</taxon>
        <taxon>Viridiplantae</taxon>
        <taxon>Streptophyta</taxon>
        <taxon>Embryophyta</taxon>
        <taxon>Tracheophyta</taxon>
        <taxon>Spermatophyta</taxon>
        <taxon>Magnoliopsida</taxon>
        <taxon>eudicotyledons</taxon>
        <taxon>Gunneridae</taxon>
        <taxon>Pentapetalae</taxon>
        <taxon>rosids</taxon>
        <taxon>fabids</taxon>
        <taxon>Malpighiales</taxon>
        <taxon>Linaceae</taxon>
        <taxon>Linum</taxon>
    </lineage>
</organism>
<protein>
    <recommendedName>
        <fullName evidence="3">Clp ATPase C-terminal domain-containing protein</fullName>
    </recommendedName>
</protein>
<feature type="domain" description="Clp ATPase C-terminal" evidence="3">
    <location>
        <begin position="39"/>
        <end position="132"/>
    </location>
</feature>
<dbReference type="AlphaFoldDB" id="A0AAV0R2M5"/>
<dbReference type="GO" id="GO:0034605">
    <property type="term" value="P:cellular response to heat"/>
    <property type="evidence" value="ECO:0007669"/>
    <property type="project" value="TreeGrafter"/>
</dbReference>
<accession>A0AAV0R2M5</accession>
<dbReference type="PANTHER" id="PTHR11638:SF18">
    <property type="entry name" value="HEAT SHOCK PROTEIN 104"/>
    <property type="match status" value="1"/>
</dbReference>
<gene>
    <name evidence="4" type="ORF">LITE_LOCUS46194</name>
</gene>
<dbReference type="Proteomes" id="UP001154282">
    <property type="component" value="Unassembled WGS sequence"/>
</dbReference>
<dbReference type="SUPFAM" id="SSF52540">
    <property type="entry name" value="P-loop containing nucleoside triphosphate hydrolases"/>
    <property type="match status" value="1"/>
</dbReference>
<dbReference type="SMART" id="SM01086">
    <property type="entry name" value="ClpB_D2-small"/>
    <property type="match status" value="1"/>
</dbReference>
<dbReference type="Pfam" id="PF10431">
    <property type="entry name" value="ClpB_D2-small"/>
    <property type="match status" value="1"/>
</dbReference>
<reference evidence="4" key="1">
    <citation type="submission" date="2022-08" db="EMBL/GenBank/DDBJ databases">
        <authorList>
            <person name="Gutierrez-Valencia J."/>
        </authorList>
    </citation>
    <scope>NUCLEOTIDE SEQUENCE</scope>
</reference>
<sequence>MILSFRAGNARQSISHFLSGVFGAEISNRVDEILMFNEVTREDVEKMVDFMVSDFAKRIKRLGERSIEVEVTEGMKNRVVEEGYDPPTSGGAKPLKSAFARLVENPLADAVLEMRTGSDEYVVARLDYHPDFGPSLRILYVGEQQYVSREY</sequence>
<proteinExistence type="predicted"/>
<evidence type="ECO:0000256" key="2">
    <source>
        <dbReference type="ARBA" id="ARBA00022840"/>
    </source>
</evidence>
<dbReference type="InterPro" id="IPR050130">
    <property type="entry name" value="ClpA_ClpB"/>
</dbReference>
<evidence type="ECO:0000313" key="5">
    <source>
        <dbReference type="Proteomes" id="UP001154282"/>
    </source>
</evidence>
<keyword evidence="5" id="KW-1185">Reference proteome</keyword>
<dbReference type="Gene3D" id="1.10.8.60">
    <property type="match status" value="1"/>
</dbReference>
<evidence type="ECO:0000259" key="3">
    <source>
        <dbReference type="SMART" id="SM01086"/>
    </source>
</evidence>
<dbReference type="InterPro" id="IPR027417">
    <property type="entry name" value="P-loop_NTPase"/>
</dbReference>
<evidence type="ECO:0000313" key="4">
    <source>
        <dbReference type="EMBL" id="CAI0551969.1"/>
    </source>
</evidence>
<evidence type="ECO:0000256" key="1">
    <source>
        <dbReference type="ARBA" id="ARBA00022741"/>
    </source>
</evidence>
<dbReference type="EMBL" id="CAMGYJ010000010">
    <property type="protein sequence ID" value="CAI0551969.1"/>
    <property type="molecule type" value="Genomic_DNA"/>
</dbReference>
<dbReference type="PANTHER" id="PTHR11638">
    <property type="entry name" value="ATP-DEPENDENT CLP PROTEASE"/>
    <property type="match status" value="1"/>
</dbReference>
<name>A0AAV0R2M5_9ROSI</name>
<dbReference type="GO" id="GO:0005524">
    <property type="term" value="F:ATP binding"/>
    <property type="evidence" value="ECO:0007669"/>
    <property type="project" value="UniProtKB-KW"/>
</dbReference>
<keyword evidence="1" id="KW-0547">Nucleotide-binding</keyword>
<dbReference type="GO" id="GO:0016887">
    <property type="term" value="F:ATP hydrolysis activity"/>
    <property type="evidence" value="ECO:0007669"/>
    <property type="project" value="TreeGrafter"/>
</dbReference>
<keyword evidence="2" id="KW-0067">ATP-binding</keyword>
<dbReference type="InterPro" id="IPR019489">
    <property type="entry name" value="Clp_ATPase_C"/>
</dbReference>
<comment type="caution">
    <text evidence="4">The sequence shown here is derived from an EMBL/GenBank/DDBJ whole genome shotgun (WGS) entry which is preliminary data.</text>
</comment>